<gene>
    <name evidence="6" type="ORF">K8U61_20035</name>
</gene>
<dbReference type="PANTHER" id="PTHR30055:SF234">
    <property type="entry name" value="HTH-TYPE TRANSCRIPTIONAL REGULATOR BETI"/>
    <property type="match status" value="1"/>
</dbReference>
<feature type="domain" description="HTH tetR-type" evidence="5">
    <location>
        <begin position="10"/>
        <end position="70"/>
    </location>
</feature>
<accession>A0ABS7UI11</accession>
<proteinExistence type="predicted"/>
<evidence type="ECO:0000256" key="2">
    <source>
        <dbReference type="ARBA" id="ARBA00023125"/>
    </source>
</evidence>
<dbReference type="PRINTS" id="PR00455">
    <property type="entry name" value="HTHTETR"/>
</dbReference>
<dbReference type="RefSeq" id="WP_224124834.1">
    <property type="nucleotide sequence ID" value="NZ_JAIQZJ010000014.1"/>
</dbReference>
<dbReference type="Gene3D" id="1.10.357.10">
    <property type="entry name" value="Tetracycline Repressor, domain 2"/>
    <property type="match status" value="1"/>
</dbReference>
<evidence type="ECO:0000313" key="7">
    <source>
        <dbReference type="Proteomes" id="UP000780875"/>
    </source>
</evidence>
<dbReference type="SUPFAM" id="SSF48498">
    <property type="entry name" value="Tetracyclin repressor-like, C-terminal domain"/>
    <property type="match status" value="1"/>
</dbReference>
<dbReference type="PROSITE" id="PS01081">
    <property type="entry name" value="HTH_TETR_1"/>
    <property type="match status" value="1"/>
</dbReference>
<keyword evidence="3" id="KW-0804">Transcription</keyword>
<evidence type="ECO:0000256" key="4">
    <source>
        <dbReference type="PROSITE-ProRule" id="PRU00335"/>
    </source>
</evidence>
<dbReference type="PANTHER" id="PTHR30055">
    <property type="entry name" value="HTH-TYPE TRANSCRIPTIONAL REGULATOR RUTR"/>
    <property type="match status" value="1"/>
</dbReference>
<organism evidence="6 7">
    <name type="scientific">Nocardioides mangrovi</name>
    <dbReference type="NCBI Taxonomy" id="2874580"/>
    <lineage>
        <taxon>Bacteria</taxon>
        <taxon>Bacillati</taxon>
        <taxon>Actinomycetota</taxon>
        <taxon>Actinomycetes</taxon>
        <taxon>Propionibacteriales</taxon>
        <taxon>Nocardioidaceae</taxon>
        <taxon>Nocardioides</taxon>
    </lineage>
</organism>
<dbReference type="InterPro" id="IPR023772">
    <property type="entry name" value="DNA-bd_HTH_TetR-type_CS"/>
</dbReference>
<dbReference type="SUPFAM" id="SSF46689">
    <property type="entry name" value="Homeodomain-like"/>
    <property type="match status" value="1"/>
</dbReference>
<keyword evidence="1" id="KW-0805">Transcription regulation</keyword>
<keyword evidence="7" id="KW-1185">Reference proteome</keyword>
<dbReference type="InterPro" id="IPR009057">
    <property type="entry name" value="Homeodomain-like_sf"/>
</dbReference>
<feature type="DNA-binding region" description="H-T-H motif" evidence="4">
    <location>
        <begin position="33"/>
        <end position="52"/>
    </location>
</feature>
<keyword evidence="2 4" id="KW-0238">DNA-binding</keyword>
<dbReference type="Pfam" id="PF00440">
    <property type="entry name" value="TetR_N"/>
    <property type="match status" value="1"/>
</dbReference>
<evidence type="ECO:0000256" key="1">
    <source>
        <dbReference type="ARBA" id="ARBA00023015"/>
    </source>
</evidence>
<evidence type="ECO:0000259" key="5">
    <source>
        <dbReference type="PROSITE" id="PS50977"/>
    </source>
</evidence>
<dbReference type="InterPro" id="IPR050109">
    <property type="entry name" value="HTH-type_TetR-like_transc_reg"/>
</dbReference>
<evidence type="ECO:0000256" key="3">
    <source>
        <dbReference type="ARBA" id="ARBA00023163"/>
    </source>
</evidence>
<sequence length="187" mass="20147">MPRVSDAYRQARRDQITAATLRVIARSGLRGLTMAEIIGESGLSAGSVYSHFATKDELVERVAEHVIGQRADRLLADDQAPRPPLEVVRWWLAGLEEDAMPFGAVLQIWGEAASDPGIREVVQRRVAAIEAAFEVAADRWLEATGGDRGTATDTARAMLLVCQGYIVRAGALGPQDLDATIRAAGLL</sequence>
<dbReference type="InterPro" id="IPR001647">
    <property type="entry name" value="HTH_TetR"/>
</dbReference>
<dbReference type="EMBL" id="JAIQZJ010000014">
    <property type="protein sequence ID" value="MBZ5740474.1"/>
    <property type="molecule type" value="Genomic_DNA"/>
</dbReference>
<protein>
    <submittedName>
        <fullName evidence="6">TetR/AcrR family transcriptional regulator</fullName>
    </submittedName>
</protein>
<dbReference type="Proteomes" id="UP000780875">
    <property type="component" value="Unassembled WGS sequence"/>
</dbReference>
<reference evidence="6 7" key="1">
    <citation type="submission" date="2021-09" db="EMBL/GenBank/DDBJ databases">
        <title>Whole genome sequence of Nocardioides sp. GBK3QG-3.</title>
        <authorList>
            <person name="Tuo L."/>
        </authorList>
    </citation>
    <scope>NUCLEOTIDE SEQUENCE [LARGE SCALE GENOMIC DNA]</scope>
    <source>
        <strain evidence="6 7">GBK3QG-3</strain>
    </source>
</reference>
<dbReference type="InterPro" id="IPR036271">
    <property type="entry name" value="Tet_transcr_reg_TetR-rel_C_sf"/>
</dbReference>
<dbReference type="PROSITE" id="PS50977">
    <property type="entry name" value="HTH_TETR_2"/>
    <property type="match status" value="1"/>
</dbReference>
<name>A0ABS7UI11_9ACTN</name>
<comment type="caution">
    <text evidence="6">The sequence shown here is derived from an EMBL/GenBank/DDBJ whole genome shotgun (WGS) entry which is preliminary data.</text>
</comment>
<evidence type="ECO:0000313" key="6">
    <source>
        <dbReference type="EMBL" id="MBZ5740474.1"/>
    </source>
</evidence>